<dbReference type="EMBL" id="MG999853">
    <property type="protein sequence ID" value="AWW09200.1"/>
    <property type="molecule type" value="Genomic_DNA"/>
</dbReference>
<protein>
    <submittedName>
        <fullName evidence="2">Uncharacterized protein</fullName>
    </submittedName>
</protein>
<evidence type="ECO:0000256" key="1">
    <source>
        <dbReference type="SAM" id="MobiDB-lite"/>
    </source>
</evidence>
<organismHost>
    <name type="scientific">Homo sapiens</name>
    <name type="common">Human</name>
    <dbReference type="NCBI Taxonomy" id="9606"/>
</organismHost>
<proteinExistence type="predicted"/>
<accession>A0A2Z4H373</accession>
<feature type="region of interest" description="Disordered" evidence="1">
    <location>
        <begin position="56"/>
        <end position="78"/>
    </location>
</feature>
<sequence length="202" mass="21783">MWGGGKRKTQKAAWVGWQNYRTPRLARAGMCKGLVCLADPGGELLRGAPAGGPVYSRRPGRPGLWTAGGRQESDVAGGRGRYYKKSENAKRSHFVLIIYILLGQSANASRSHFFYNSGHAHLLMTRGVWEGLGGPARPQVKCTYTNRIPDAPGPEHLTVSICASRRDPALPAAGVHRHPVVTRGLSVKGRDSFPNPGLPPSP</sequence>
<reference evidence="2" key="1">
    <citation type="journal article" date="2018" name="MSphere">
        <title>Ultrasensitive Capture of Human Herpes Simplex Virus Genomes Directly from Clinical Samples Reveals Extraordinarily Limited Evolution in Cell Culture.</title>
        <authorList>
            <person name="Greninger A.L."/>
            <person name="Roychoudhury P."/>
            <person name="Xie H."/>
            <person name="Casto A."/>
            <person name="Cent A."/>
            <person name="Pepper G."/>
            <person name="Koelle D.M."/>
            <person name="Huang M.L."/>
            <person name="Wald A."/>
            <person name="Johnston C."/>
            <person name="Jerome K.R."/>
        </authorList>
    </citation>
    <scope>NUCLEOTIDE SEQUENCE</scope>
    <source>
        <strain evidence="2">2010-28683</strain>
    </source>
</reference>
<evidence type="ECO:0000313" key="2">
    <source>
        <dbReference type="EMBL" id="AWW09200.1"/>
    </source>
</evidence>
<organism evidence="2">
    <name type="scientific">Human herpesvirus 1</name>
    <name type="common">HHV-1</name>
    <name type="synonym">Human herpes simplex virus 1</name>
    <dbReference type="NCBI Taxonomy" id="10298"/>
    <lineage>
        <taxon>Viruses</taxon>
        <taxon>Duplodnaviria</taxon>
        <taxon>Heunggongvirae</taxon>
        <taxon>Peploviricota</taxon>
        <taxon>Herviviricetes</taxon>
        <taxon>Herpesvirales</taxon>
        <taxon>Orthoherpesviridae</taxon>
        <taxon>Alphaherpesvirinae</taxon>
        <taxon>Simplexvirus</taxon>
        <taxon>Simplexvirus humanalpha1</taxon>
    </lineage>
</organism>
<name>A0A2Z4H373_HHV1</name>